<protein>
    <submittedName>
        <fullName evidence="1">Uncharacterized protein</fullName>
    </submittedName>
</protein>
<proteinExistence type="predicted"/>
<gene>
    <name evidence="1" type="ORF">E1809_20270</name>
</gene>
<reference evidence="1 2" key="1">
    <citation type="submission" date="2019-03" db="EMBL/GenBank/DDBJ databases">
        <title>Whole genome sequence of Arthrobacter sp JH1-1.</title>
        <authorList>
            <person name="Trinh H.N."/>
        </authorList>
    </citation>
    <scope>NUCLEOTIDE SEQUENCE [LARGE SCALE GENOMIC DNA]</scope>
    <source>
        <strain evidence="1 2">JH1-1</strain>
    </source>
</reference>
<sequence>MTSVDPRAWFPGFYANPAVQALAPASRWTISGQLGDNEDQRKAPVDIRELLDHRRLRGAWALDDRCLLTLDELTSRLPTAANCAFYLRAPLDGLIVIDIEKSCPPDISGQLLALPSIIYSEQSMSGLGYHLLTALPGNFADFPGAAGHKVLREEHGWYEILIDHWITFTRRPLDEDAVNRGRSADVTPGFSSVEAVYAALAEAARSRNTGSGAVATTVHVPDIPGSGRIVRQMIDGTRKRLKTPDDFHGDTSRWEFSVLGTLYHEMHTHLAGPAGFGCPYSRSDQAWLLYQAAVRILPERHKHHERRNGRPFLLDRAAAMIAGQSPAGGRSTTDGT</sequence>
<dbReference type="RefSeq" id="WP_133206051.1">
    <property type="nucleotide sequence ID" value="NZ_SMRU01000028.1"/>
</dbReference>
<name>A0A4R5KB00_9MICC</name>
<keyword evidence="2" id="KW-1185">Reference proteome</keyword>
<dbReference type="AlphaFoldDB" id="A0A4R5KB00"/>
<dbReference type="Proteomes" id="UP000295511">
    <property type="component" value="Unassembled WGS sequence"/>
</dbReference>
<dbReference type="OrthoDB" id="3837746at2"/>
<comment type="caution">
    <text evidence="1">The sequence shown here is derived from an EMBL/GenBank/DDBJ whole genome shotgun (WGS) entry which is preliminary data.</text>
</comment>
<accession>A0A4R5KB00</accession>
<evidence type="ECO:0000313" key="1">
    <source>
        <dbReference type="EMBL" id="TDF91658.1"/>
    </source>
</evidence>
<organism evidence="1 2">
    <name type="scientific">Arthrobacter terricola</name>
    <dbReference type="NCBI Taxonomy" id="2547396"/>
    <lineage>
        <taxon>Bacteria</taxon>
        <taxon>Bacillati</taxon>
        <taxon>Actinomycetota</taxon>
        <taxon>Actinomycetes</taxon>
        <taxon>Micrococcales</taxon>
        <taxon>Micrococcaceae</taxon>
        <taxon>Arthrobacter</taxon>
    </lineage>
</organism>
<evidence type="ECO:0000313" key="2">
    <source>
        <dbReference type="Proteomes" id="UP000295511"/>
    </source>
</evidence>
<dbReference type="EMBL" id="SMRU01000028">
    <property type="protein sequence ID" value="TDF91658.1"/>
    <property type="molecule type" value="Genomic_DNA"/>
</dbReference>